<evidence type="ECO:0000313" key="2">
    <source>
        <dbReference type="EMBL" id="MFC3103111.1"/>
    </source>
</evidence>
<sequence>MKLDRDLEAIRHKLDAMDASHSTTFTDEEHSVLANALAHSQRARSTTAGNGATASRDADETHQYRSELDFFILCIGYTLVAFAILATLRWSSETPLGATGIFGLAFLAGLSGTALRAYYIGRWAPSRAPLAIMAAAILCLVGSFFGLIASGGIGAAAGIVLGAIFFRTLIKKRPAESAATTDTAR</sequence>
<reference evidence="3" key="1">
    <citation type="journal article" date="2019" name="Int. J. Syst. Evol. Microbiol.">
        <title>The Global Catalogue of Microorganisms (GCM) 10K type strain sequencing project: providing services to taxonomists for standard genome sequencing and annotation.</title>
        <authorList>
            <consortium name="The Broad Institute Genomics Platform"/>
            <consortium name="The Broad Institute Genome Sequencing Center for Infectious Disease"/>
            <person name="Wu L."/>
            <person name="Ma J."/>
        </authorList>
    </citation>
    <scope>NUCLEOTIDE SEQUENCE [LARGE SCALE GENOMIC DNA]</scope>
    <source>
        <strain evidence="3">KCTC 52640</strain>
    </source>
</reference>
<feature type="transmembrane region" description="Helical" evidence="1">
    <location>
        <begin position="130"/>
        <end position="147"/>
    </location>
</feature>
<evidence type="ECO:0000256" key="1">
    <source>
        <dbReference type="SAM" id="Phobius"/>
    </source>
</evidence>
<keyword evidence="3" id="KW-1185">Reference proteome</keyword>
<protein>
    <submittedName>
        <fullName evidence="2">Uncharacterized protein</fullName>
    </submittedName>
</protein>
<name>A0ABV7ENS9_9GAMM</name>
<keyword evidence="1" id="KW-1133">Transmembrane helix</keyword>
<evidence type="ECO:0000313" key="3">
    <source>
        <dbReference type="Proteomes" id="UP001595462"/>
    </source>
</evidence>
<proteinExistence type="predicted"/>
<organism evidence="2 3">
    <name type="scientific">Salinisphaera aquimarina</name>
    <dbReference type="NCBI Taxonomy" id="2094031"/>
    <lineage>
        <taxon>Bacteria</taxon>
        <taxon>Pseudomonadati</taxon>
        <taxon>Pseudomonadota</taxon>
        <taxon>Gammaproteobacteria</taxon>
        <taxon>Salinisphaerales</taxon>
        <taxon>Salinisphaeraceae</taxon>
        <taxon>Salinisphaera</taxon>
    </lineage>
</organism>
<keyword evidence="1" id="KW-0472">Membrane</keyword>
<feature type="transmembrane region" description="Helical" evidence="1">
    <location>
        <begin position="153"/>
        <end position="170"/>
    </location>
</feature>
<dbReference type="RefSeq" id="WP_380686820.1">
    <property type="nucleotide sequence ID" value="NZ_JBHRSS010000003.1"/>
</dbReference>
<gene>
    <name evidence="2" type="ORF">ACFOSU_04325</name>
</gene>
<feature type="transmembrane region" description="Helical" evidence="1">
    <location>
        <begin position="96"/>
        <end position="118"/>
    </location>
</feature>
<keyword evidence="1" id="KW-0812">Transmembrane</keyword>
<feature type="transmembrane region" description="Helical" evidence="1">
    <location>
        <begin position="70"/>
        <end position="90"/>
    </location>
</feature>
<dbReference type="EMBL" id="JBHRSS010000003">
    <property type="protein sequence ID" value="MFC3103111.1"/>
    <property type="molecule type" value="Genomic_DNA"/>
</dbReference>
<comment type="caution">
    <text evidence="2">The sequence shown here is derived from an EMBL/GenBank/DDBJ whole genome shotgun (WGS) entry which is preliminary data.</text>
</comment>
<dbReference type="Proteomes" id="UP001595462">
    <property type="component" value="Unassembled WGS sequence"/>
</dbReference>
<accession>A0ABV7ENS9</accession>